<feature type="transmembrane region" description="Helical" evidence="1">
    <location>
        <begin position="151"/>
        <end position="172"/>
    </location>
</feature>
<reference evidence="3 4" key="1">
    <citation type="submission" date="2018-06" db="EMBL/GenBank/DDBJ databases">
        <title>Paenibacillus montanisoli sp. nov., isolated from mountain area soil.</title>
        <authorList>
            <person name="Wu M."/>
        </authorList>
    </citation>
    <scope>NUCLEOTIDE SEQUENCE [LARGE SCALE GENOMIC DNA]</scope>
    <source>
        <strain evidence="3 4">RA17</strain>
    </source>
</reference>
<gene>
    <name evidence="3" type="ORF">DL346_24515</name>
</gene>
<keyword evidence="1" id="KW-0812">Transmembrane</keyword>
<dbReference type="Pfam" id="PF02517">
    <property type="entry name" value="Rce1-like"/>
    <property type="match status" value="1"/>
</dbReference>
<dbReference type="PANTHER" id="PTHR36435:SF1">
    <property type="entry name" value="CAAX AMINO TERMINAL PROTEASE FAMILY PROTEIN"/>
    <property type="match status" value="1"/>
</dbReference>
<evidence type="ECO:0000313" key="3">
    <source>
        <dbReference type="EMBL" id="RAP74225.1"/>
    </source>
</evidence>
<dbReference type="InterPro" id="IPR052710">
    <property type="entry name" value="CAAX_protease"/>
</dbReference>
<dbReference type="PANTHER" id="PTHR36435">
    <property type="entry name" value="SLR1288 PROTEIN"/>
    <property type="match status" value="1"/>
</dbReference>
<dbReference type="InterPro" id="IPR003675">
    <property type="entry name" value="Rce1/LyrA-like_dom"/>
</dbReference>
<keyword evidence="1" id="KW-0472">Membrane</keyword>
<dbReference type="GO" id="GO:0080120">
    <property type="term" value="P:CAAX-box protein maturation"/>
    <property type="evidence" value="ECO:0007669"/>
    <property type="project" value="UniProtKB-ARBA"/>
</dbReference>
<accession>A0A328U052</accession>
<feature type="transmembrane region" description="Helical" evidence="1">
    <location>
        <begin position="53"/>
        <end position="75"/>
    </location>
</feature>
<protein>
    <recommendedName>
        <fullName evidence="2">CAAX prenyl protease 2/Lysostaphin resistance protein A-like domain-containing protein</fullName>
    </recommendedName>
</protein>
<feature type="domain" description="CAAX prenyl protease 2/Lysostaphin resistance protein A-like" evidence="2">
    <location>
        <begin position="151"/>
        <end position="245"/>
    </location>
</feature>
<evidence type="ECO:0000259" key="2">
    <source>
        <dbReference type="Pfam" id="PF02517"/>
    </source>
</evidence>
<evidence type="ECO:0000313" key="4">
    <source>
        <dbReference type="Proteomes" id="UP000249260"/>
    </source>
</evidence>
<dbReference type="Proteomes" id="UP000249260">
    <property type="component" value="Unassembled WGS sequence"/>
</dbReference>
<feature type="transmembrane region" description="Helical" evidence="1">
    <location>
        <begin position="265"/>
        <end position="285"/>
    </location>
</feature>
<proteinExistence type="predicted"/>
<dbReference type="EMBL" id="QLUW01000005">
    <property type="protein sequence ID" value="RAP74225.1"/>
    <property type="molecule type" value="Genomic_DNA"/>
</dbReference>
<name>A0A328U052_9BACL</name>
<comment type="caution">
    <text evidence="3">The sequence shown here is derived from an EMBL/GenBank/DDBJ whole genome shotgun (WGS) entry which is preliminary data.</text>
</comment>
<dbReference type="GO" id="GO:0004175">
    <property type="term" value="F:endopeptidase activity"/>
    <property type="evidence" value="ECO:0007669"/>
    <property type="project" value="UniProtKB-ARBA"/>
</dbReference>
<keyword evidence="4" id="KW-1185">Reference proteome</keyword>
<dbReference type="OrthoDB" id="4177129at2"/>
<evidence type="ECO:0000256" key="1">
    <source>
        <dbReference type="SAM" id="Phobius"/>
    </source>
</evidence>
<feature type="transmembrane region" description="Helical" evidence="1">
    <location>
        <begin position="87"/>
        <end position="105"/>
    </location>
</feature>
<feature type="transmembrane region" description="Helical" evidence="1">
    <location>
        <begin position="179"/>
        <end position="202"/>
    </location>
</feature>
<dbReference type="AlphaFoldDB" id="A0A328U052"/>
<feature type="transmembrane region" description="Helical" evidence="1">
    <location>
        <begin position="125"/>
        <end position="145"/>
    </location>
</feature>
<organism evidence="3 4">
    <name type="scientific">Paenibacillus montanisoli</name>
    <dbReference type="NCBI Taxonomy" id="2081970"/>
    <lineage>
        <taxon>Bacteria</taxon>
        <taxon>Bacillati</taxon>
        <taxon>Bacillota</taxon>
        <taxon>Bacilli</taxon>
        <taxon>Bacillales</taxon>
        <taxon>Paenibacillaceae</taxon>
        <taxon>Paenibacillus</taxon>
    </lineage>
</organism>
<sequence>MVQSYMTKGANTLLHALGRISGELHNRGIQNNQARRRLKMVSNMQRFLRNHPFLFAFFALIASRVAGLGTVAIIQQLQPGMNIKDDLGWLLMFLYASVIVSLVYWTNTANEVGLKKPSSAKEWLLVTPMLALPLMIFIETGIQSWGLAQNLVLAIAAIGVAINEEVLFRGILLRGFMKWGSWVAILVPSALFAFAHSTNAFIGGDATFALYQTIWTFASGVTLSAMRLRNNSLYPVIVFHIILDGVEYFSTGEYGVHAEAISSTWLQLFAAVNIILAAYSLLLFYKRNKRNAIETAIPIGT</sequence>
<keyword evidence="1" id="KW-1133">Transmembrane helix</keyword>